<evidence type="ECO:0000256" key="8">
    <source>
        <dbReference type="ARBA" id="ARBA00023315"/>
    </source>
</evidence>
<evidence type="ECO:0000256" key="4">
    <source>
        <dbReference type="ARBA" id="ARBA00022694"/>
    </source>
</evidence>
<dbReference type="InterPro" id="IPR027417">
    <property type="entry name" value="P-loop_NTPase"/>
</dbReference>
<dbReference type="InterPro" id="IPR032672">
    <property type="entry name" value="TmcA/NAT10/Kre33"/>
</dbReference>
<evidence type="ECO:0000256" key="5">
    <source>
        <dbReference type="ARBA" id="ARBA00022741"/>
    </source>
</evidence>
<dbReference type="Pfam" id="PF17176">
    <property type="entry name" value="tRNA_bind_3"/>
    <property type="match status" value="1"/>
</dbReference>
<evidence type="ECO:0000256" key="2">
    <source>
        <dbReference type="ARBA" id="ARBA00022555"/>
    </source>
</evidence>
<dbReference type="InterPro" id="IPR016181">
    <property type="entry name" value="Acyl_CoA_acyltransferase"/>
</dbReference>
<comment type="caution">
    <text evidence="9">Lacks conserved residue(s) required for the propagation of feature annotation.</text>
</comment>
<reference evidence="14" key="2">
    <citation type="submission" date="2023-01" db="EMBL/GenBank/DDBJ databases">
        <title>Draft genome sequence of Methylophaga thalassica strain NBRC 102424.</title>
        <authorList>
            <person name="Sun Q."/>
            <person name="Mori K."/>
        </authorList>
    </citation>
    <scope>NUCLEOTIDE SEQUENCE</scope>
    <source>
        <strain evidence="14">NBRC 102424</strain>
    </source>
</reference>
<organism evidence="14 15">
    <name type="scientific">Methylophaga thalassica</name>
    <dbReference type="NCBI Taxonomy" id="40223"/>
    <lineage>
        <taxon>Bacteria</taxon>
        <taxon>Pseudomonadati</taxon>
        <taxon>Pseudomonadota</taxon>
        <taxon>Gammaproteobacteria</taxon>
        <taxon>Thiotrichales</taxon>
        <taxon>Piscirickettsiaceae</taxon>
        <taxon>Methylophaga</taxon>
    </lineage>
</organism>
<dbReference type="CDD" id="cd04301">
    <property type="entry name" value="NAT_SF"/>
    <property type="match status" value="1"/>
</dbReference>
<dbReference type="SUPFAM" id="SSF55729">
    <property type="entry name" value="Acyl-CoA N-acyltransferases (Nat)"/>
    <property type="match status" value="1"/>
</dbReference>
<reference evidence="14" key="1">
    <citation type="journal article" date="2014" name="Int. J. Syst. Evol. Microbiol.">
        <title>Complete genome of a new Firmicutes species belonging to the dominant human colonic microbiota ('Ruminococcus bicirculans') reveals two chromosomes and a selective capacity to utilize plant glucans.</title>
        <authorList>
            <consortium name="NISC Comparative Sequencing Program"/>
            <person name="Wegmann U."/>
            <person name="Louis P."/>
            <person name="Goesmann A."/>
            <person name="Henrissat B."/>
            <person name="Duncan S.H."/>
            <person name="Flint H.J."/>
        </authorList>
    </citation>
    <scope>NUCLEOTIDE SEQUENCE</scope>
    <source>
        <strain evidence="14">NBRC 102424</strain>
    </source>
</reference>
<dbReference type="InterPro" id="IPR033442">
    <property type="entry name" value="TmcA_tRNA_bind"/>
</dbReference>
<evidence type="ECO:0000259" key="10">
    <source>
        <dbReference type="Pfam" id="PF05127"/>
    </source>
</evidence>
<feature type="domain" description="TcmA/NAT10 helicase" evidence="10">
    <location>
        <begin position="169"/>
        <end position="335"/>
    </location>
</feature>
<dbReference type="InterPro" id="IPR013562">
    <property type="entry name" value="TmcA/NAT10_N"/>
</dbReference>
<comment type="caution">
    <text evidence="14">The sequence shown here is derived from an EMBL/GenBank/DDBJ whole genome shotgun (WGS) entry which is preliminary data.</text>
</comment>
<keyword evidence="1 9" id="KW-0963">Cytoplasm</keyword>
<dbReference type="SUPFAM" id="SSF52540">
    <property type="entry name" value="P-loop containing nucleoside triphosphate hydrolases"/>
    <property type="match status" value="1"/>
</dbReference>
<dbReference type="Gene3D" id="1.20.120.890">
    <property type="entry name" value="tRNA(Met) cytidine acetyltransferase, tail domain"/>
    <property type="match status" value="1"/>
</dbReference>
<keyword evidence="15" id="KW-1185">Reference proteome</keyword>
<dbReference type="Pfam" id="PF13718">
    <property type="entry name" value="GNAT_acetyltr_2"/>
    <property type="match status" value="1"/>
</dbReference>
<comment type="catalytic activity">
    <reaction evidence="9">
        <text>cytidine(34) in elongator tRNA(Met) + acetyl-CoA + ATP + H2O = N(4)-acetylcytidine(34) in elongator tRNA(Met) + ADP + phosphate + CoA + H(+)</text>
        <dbReference type="Rhea" id="RHEA:43788"/>
        <dbReference type="Rhea" id="RHEA-COMP:10693"/>
        <dbReference type="Rhea" id="RHEA-COMP:10694"/>
        <dbReference type="ChEBI" id="CHEBI:15377"/>
        <dbReference type="ChEBI" id="CHEBI:15378"/>
        <dbReference type="ChEBI" id="CHEBI:30616"/>
        <dbReference type="ChEBI" id="CHEBI:43474"/>
        <dbReference type="ChEBI" id="CHEBI:57287"/>
        <dbReference type="ChEBI" id="CHEBI:57288"/>
        <dbReference type="ChEBI" id="CHEBI:74900"/>
        <dbReference type="ChEBI" id="CHEBI:82748"/>
        <dbReference type="ChEBI" id="CHEBI:456216"/>
        <dbReference type="EC" id="2.3.1.193"/>
    </reaction>
</comment>
<dbReference type="Gene3D" id="3.40.50.11040">
    <property type="match status" value="1"/>
</dbReference>
<comment type="function">
    <text evidence="9">Catalyzes the formation of N(4)-acetylcytidine (ac(4)C) at the wobble position of tRNA(Met), by using acetyl-CoA as an acetyl donor and ATP (or GTP).</text>
</comment>
<dbReference type="Proteomes" id="UP001161423">
    <property type="component" value="Unassembled WGS sequence"/>
</dbReference>
<evidence type="ECO:0000256" key="6">
    <source>
        <dbReference type="ARBA" id="ARBA00022840"/>
    </source>
</evidence>
<keyword evidence="4 9" id="KW-0819">tRNA processing</keyword>
<feature type="domain" description="N-acetyltransferase" evidence="12">
    <location>
        <begin position="372"/>
        <end position="482"/>
    </location>
</feature>
<dbReference type="PANTHER" id="PTHR10925">
    <property type="entry name" value="N-ACETYLTRANSFERASE 10"/>
    <property type="match status" value="1"/>
</dbReference>
<feature type="binding site" evidence="9">
    <location>
        <position position="317"/>
    </location>
    <ligand>
        <name>ATP</name>
        <dbReference type="ChEBI" id="CHEBI:30616"/>
    </ligand>
</feature>
<dbReference type="RefSeq" id="WP_284723119.1">
    <property type="nucleotide sequence ID" value="NZ_BSND01000005.1"/>
</dbReference>
<keyword evidence="2 9" id="KW-0820">tRNA-binding</keyword>
<protein>
    <recommendedName>
        <fullName evidence="9">tRNA(Met) cytidine acetyltransferase TmcA</fullName>
        <ecNumber evidence="9">2.3.1.193</ecNumber>
    </recommendedName>
</protein>
<dbReference type="Gene3D" id="3.40.630.30">
    <property type="match status" value="1"/>
</dbReference>
<gene>
    <name evidence="9 14" type="primary">tmcA</name>
    <name evidence="14" type="ORF">GCM10007891_17810</name>
</gene>
<dbReference type="PANTHER" id="PTHR10925:SF5">
    <property type="entry name" value="RNA CYTIDINE ACETYLTRANSFERASE"/>
    <property type="match status" value="1"/>
</dbReference>
<comment type="subcellular location">
    <subcellularLocation>
        <location evidence="9">Cytoplasm</location>
    </subcellularLocation>
</comment>
<keyword evidence="8 9" id="KW-0012">Acyltransferase</keyword>
<comment type="similarity">
    <text evidence="9">Belongs to the TmcA family.</text>
</comment>
<feature type="binding site" evidence="9">
    <location>
        <begin position="464"/>
        <end position="466"/>
    </location>
    <ligand>
        <name>acetyl-CoA</name>
        <dbReference type="ChEBI" id="CHEBI:57288"/>
    </ligand>
</feature>
<evidence type="ECO:0000259" key="11">
    <source>
        <dbReference type="Pfam" id="PF08351"/>
    </source>
</evidence>
<evidence type="ECO:0000256" key="1">
    <source>
        <dbReference type="ARBA" id="ARBA00022490"/>
    </source>
</evidence>
<proteinExistence type="inferred from homology"/>
<dbReference type="InterPro" id="IPR007807">
    <property type="entry name" value="TcmA/NAT10_helicase"/>
</dbReference>
<evidence type="ECO:0000259" key="13">
    <source>
        <dbReference type="Pfam" id="PF17176"/>
    </source>
</evidence>
<dbReference type="InterPro" id="IPR024914">
    <property type="entry name" value="tRNA_acetyltr_TmcA"/>
</dbReference>
<evidence type="ECO:0000313" key="15">
    <source>
        <dbReference type="Proteomes" id="UP001161423"/>
    </source>
</evidence>
<dbReference type="EC" id="2.3.1.193" evidence="9"/>
<keyword evidence="6 9" id="KW-0067">ATP-binding</keyword>
<evidence type="ECO:0000259" key="12">
    <source>
        <dbReference type="Pfam" id="PF13718"/>
    </source>
</evidence>
<dbReference type="Pfam" id="PF05127">
    <property type="entry name" value="NAT10_TcmA_helicase"/>
    <property type="match status" value="1"/>
</dbReference>
<dbReference type="EMBL" id="BSND01000005">
    <property type="protein sequence ID" value="GLP99927.1"/>
    <property type="molecule type" value="Genomic_DNA"/>
</dbReference>
<dbReference type="Pfam" id="PF08351">
    <property type="entry name" value="TmcA_N"/>
    <property type="match status" value="1"/>
</dbReference>
<feature type="domain" description="TmcA/NAT10 N-terminal" evidence="11">
    <location>
        <begin position="7"/>
        <end position="107"/>
    </location>
</feature>
<keyword evidence="3 9" id="KW-0808">Transferase</keyword>
<evidence type="ECO:0000256" key="9">
    <source>
        <dbReference type="HAMAP-Rule" id="MF_01886"/>
    </source>
</evidence>
<accession>A0ABQ5TWV5</accession>
<dbReference type="InterPro" id="IPR000182">
    <property type="entry name" value="GNAT_dom"/>
</dbReference>
<feature type="domain" description="tRNA(Met) cytidine acetyltransferase TmcA tRNA-binding" evidence="13">
    <location>
        <begin position="540"/>
        <end position="671"/>
    </location>
</feature>
<keyword evidence="7 9" id="KW-0694">RNA-binding</keyword>
<evidence type="ECO:0000313" key="14">
    <source>
        <dbReference type="EMBL" id="GLP99927.1"/>
    </source>
</evidence>
<evidence type="ECO:0000256" key="3">
    <source>
        <dbReference type="ARBA" id="ARBA00022679"/>
    </source>
</evidence>
<dbReference type="Gene3D" id="3.40.50.300">
    <property type="entry name" value="P-loop containing nucleotide triphosphate hydrolases"/>
    <property type="match status" value="1"/>
</dbReference>
<dbReference type="InterPro" id="IPR038321">
    <property type="entry name" value="TmcA_C_sf"/>
</dbReference>
<keyword evidence="5 9" id="KW-0547">Nucleotide-binding</keyword>
<evidence type="ECO:0000256" key="7">
    <source>
        <dbReference type="ARBA" id="ARBA00022884"/>
    </source>
</evidence>
<feature type="binding site" evidence="9">
    <location>
        <position position="502"/>
    </location>
    <ligand>
        <name>acetyl-CoA</name>
        <dbReference type="ChEBI" id="CHEBI:57288"/>
    </ligand>
</feature>
<dbReference type="HAMAP" id="MF_01886">
    <property type="entry name" value="tRNA_acetyltr_TmcA"/>
    <property type="match status" value="1"/>
</dbReference>
<sequence length="674" mass="75746">MMSLPQRHCWILQGDFDWLNKQAQVFYQSVPSSACFWLTDNTASDEAVSVKKAHQHLGQECELLIFQVTAQFDADAFGALIGCVKAGGTVLVLLNTALQPTRWLTRFLAIASTFPEIQCFNQQQTLPDLTSLQAANPPSPLIPTPTEEQGLAIAAVTKVVNGHRRRPLVLTADRGRGKTALLGMAAAELLKSGKQHILVTAPSPASIQTLLLHAHQQLAESKLGKTSVRWHDAIIEFMAPDAILQSQPVTDLLIIDEAAAIPASMLEQYLINYSRLVFSSTIHGYEGTGRGFVMRFYKTLDRLAPGWRAYVLEKPVRWTENDVVEQFSFAALLLEAEPVDGQVISAAEQNQLIFETLEQQQLLNDERLLRQVFGLMALAHYRTRPADVQMLLDHPDMQVSVLRFQGNVVATLWTIAESALDGELAQQVYDGTRRLQGHLLPQSLLVHAGIEDAGQYHYQRISRIAVHPDCQQRGWGQLLLQHYLASLNGVDTVGVSFALSVELLRFWSKAGFKIVRIGQHRDEVSGSLSVMMLKAINADGEKLVKRAHQTLAQQWTFLLERQWQELDAEAVMQISQSFDDETLMLDYQQQVNSFAFKQRPYESSEWALWQWLGDQLSQPCFKQLPLKQQHLLIMLILQGRSFDAVAEQLKLTGRKHIVNELREAVRHILSAETD</sequence>
<feature type="binding site" evidence="9">
    <location>
        <position position="149"/>
    </location>
    <ligand>
        <name>ATP</name>
        <dbReference type="ChEBI" id="CHEBI:30616"/>
    </ligand>
</feature>
<name>A0ABQ5TWV5_9GAMM</name>